<dbReference type="Proteomes" id="UP001176429">
    <property type="component" value="Unassembled WGS sequence"/>
</dbReference>
<gene>
    <name evidence="1" type="ORF">Q5H93_22670</name>
</gene>
<protein>
    <submittedName>
        <fullName evidence="1">GNAT family N-acetyltransferase</fullName>
    </submittedName>
</protein>
<evidence type="ECO:0000313" key="2">
    <source>
        <dbReference type="Proteomes" id="UP001176429"/>
    </source>
</evidence>
<dbReference type="Gene3D" id="3.40.630.30">
    <property type="match status" value="1"/>
</dbReference>
<dbReference type="RefSeq" id="WP_305009000.1">
    <property type="nucleotide sequence ID" value="NZ_JAUQSY010000021.1"/>
</dbReference>
<dbReference type="SUPFAM" id="SSF55729">
    <property type="entry name" value="Acyl-CoA N-acyltransferases (Nat)"/>
    <property type="match status" value="1"/>
</dbReference>
<sequence length="201" mass="22493">MPPVARFAEVDFSLHEVSRLTPALAATLGQGFRCKRGEFGTFWRRGRIVREEQALISRCWIIESEGYLAGYITLLTDKLELEQPPLASEGVQYRTMPAVKIGLLAADGRARGAGRRLVEWALEYAAVELVPKVGVRFMTVDAFYDLDPDSAGVYYDASGFYARLGFNFVNPDEPLPPQQSYRTMYFDLKPLVEALQETAAS</sequence>
<dbReference type="InterPro" id="IPR016181">
    <property type="entry name" value="Acyl_CoA_acyltransferase"/>
</dbReference>
<dbReference type="EMBL" id="JAUQSY010000021">
    <property type="protein sequence ID" value="MDO7877560.1"/>
    <property type="molecule type" value="Genomic_DNA"/>
</dbReference>
<name>A0ABT9BH14_9BACT</name>
<organism evidence="1 2">
    <name type="scientific">Hymenobacter aranciens</name>
    <dbReference type="NCBI Taxonomy" id="3063996"/>
    <lineage>
        <taxon>Bacteria</taxon>
        <taxon>Pseudomonadati</taxon>
        <taxon>Bacteroidota</taxon>
        <taxon>Cytophagia</taxon>
        <taxon>Cytophagales</taxon>
        <taxon>Hymenobacteraceae</taxon>
        <taxon>Hymenobacter</taxon>
    </lineage>
</organism>
<proteinExistence type="predicted"/>
<evidence type="ECO:0000313" key="1">
    <source>
        <dbReference type="EMBL" id="MDO7877560.1"/>
    </source>
</evidence>
<accession>A0ABT9BH14</accession>
<comment type="caution">
    <text evidence="1">The sequence shown here is derived from an EMBL/GenBank/DDBJ whole genome shotgun (WGS) entry which is preliminary data.</text>
</comment>
<reference evidence="1" key="1">
    <citation type="submission" date="2023-07" db="EMBL/GenBank/DDBJ databases">
        <authorList>
            <person name="Kim M.K."/>
        </authorList>
    </citation>
    <scope>NUCLEOTIDE SEQUENCE</scope>
    <source>
        <strain evidence="1">ASUV-10-1</strain>
    </source>
</reference>
<keyword evidence="2" id="KW-1185">Reference proteome</keyword>